<gene>
    <name evidence="2" type="ORF">QM480_18760</name>
</gene>
<evidence type="ECO:0000259" key="1">
    <source>
        <dbReference type="SMART" id="SM00642"/>
    </source>
</evidence>
<comment type="caution">
    <text evidence="2">The sequence shown here is derived from an EMBL/GenBank/DDBJ whole genome shotgun (WGS) entry which is preliminary data.</text>
</comment>
<dbReference type="Pfam" id="PF00128">
    <property type="entry name" value="Alpha-amylase"/>
    <property type="match status" value="2"/>
</dbReference>
<protein>
    <submittedName>
        <fullName evidence="2">Alpha-amylase family glycosyl hydrolase</fullName>
    </submittedName>
</protein>
<dbReference type="RefSeq" id="WP_283371213.1">
    <property type="nucleotide sequence ID" value="NZ_JASHID010000016.1"/>
</dbReference>
<keyword evidence="3" id="KW-1185">Reference proteome</keyword>
<feature type="domain" description="Glycosyl hydrolase family 13 catalytic" evidence="1">
    <location>
        <begin position="18"/>
        <end position="236"/>
    </location>
</feature>
<organism evidence="2 3">
    <name type="scientific">Flectobacillus longus</name>
    <dbReference type="NCBI Taxonomy" id="2984207"/>
    <lineage>
        <taxon>Bacteria</taxon>
        <taxon>Pseudomonadati</taxon>
        <taxon>Bacteroidota</taxon>
        <taxon>Cytophagia</taxon>
        <taxon>Cytophagales</taxon>
        <taxon>Flectobacillaceae</taxon>
        <taxon>Flectobacillus</taxon>
    </lineage>
</organism>
<dbReference type="EMBL" id="JASHID010000016">
    <property type="protein sequence ID" value="MDI9866389.1"/>
    <property type="molecule type" value="Genomic_DNA"/>
</dbReference>
<dbReference type="SUPFAM" id="SSF51011">
    <property type="entry name" value="Glycosyl hydrolase domain"/>
    <property type="match status" value="1"/>
</dbReference>
<dbReference type="InterPro" id="IPR013780">
    <property type="entry name" value="Glyco_hydro_b"/>
</dbReference>
<dbReference type="Proteomes" id="UP001236569">
    <property type="component" value="Unassembled WGS sequence"/>
</dbReference>
<dbReference type="SMART" id="SM00642">
    <property type="entry name" value="Aamy"/>
    <property type="match status" value="1"/>
</dbReference>
<sequence length="376" mass="43737">MSRINSEREWWKEAVIYQIYPQSFKDSDNDGVGDWQGIISKLDYIQSLGVDAICFRPFSSHLSHQDSLQKNAFEQLVKEANSRGLKVISSRADLPISFQTEHLILRESSNFLNPPTELKLSELKRIFRKREQAKDDWNCVYWGDHDTPRVLSRFGNTSKFENESAKMLGMILLTLKGTSLIYQGDELGMSNCTFNSVEEFRDEKVSEIYESVIKKIGIDEQVFLRVCNQISVDHARTPMPWDNTEMAGFTEGDTSWLKINPSNTRINVASQEKDPESILNFYRSLIKIRKEHPDLIYGDYNDLRPNCNKIFAYKRIGKDFTYLVLNNWINKTQSFSVKCKASVLNLLLSNYSNESHYESNTFELQPYECRIYEYAH</sequence>
<proteinExistence type="predicted"/>
<dbReference type="PANTHER" id="PTHR10357">
    <property type="entry name" value="ALPHA-AMYLASE FAMILY MEMBER"/>
    <property type="match status" value="1"/>
</dbReference>
<accession>A0ABT6YS19</accession>
<dbReference type="Gene3D" id="3.20.20.80">
    <property type="entry name" value="Glycosidases"/>
    <property type="match status" value="2"/>
</dbReference>
<evidence type="ECO:0000313" key="3">
    <source>
        <dbReference type="Proteomes" id="UP001236569"/>
    </source>
</evidence>
<dbReference type="GO" id="GO:0016787">
    <property type="term" value="F:hydrolase activity"/>
    <property type="evidence" value="ECO:0007669"/>
    <property type="project" value="UniProtKB-KW"/>
</dbReference>
<dbReference type="PANTHER" id="PTHR10357:SF179">
    <property type="entry name" value="NEUTRAL AND BASIC AMINO ACID TRANSPORT PROTEIN RBAT"/>
    <property type="match status" value="1"/>
</dbReference>
<keyword evidence="2" id="KW-0378">Hydrolase</keyword>
<dbReference type="SUPFAM" id="SSF51445">
    <property type="entry name" value="(Trans)glycosidases"/>
    <property type="match status" value="2"/>
</dbReference>
<dbReference type="InterPro" id="IPR017853">
    <property type="entry name" value="GH"/>
</dbReference>
<name>A0ABT6YS19_9BACT</name>
<evidence type="ECO:0000313" key="2">
    <source>
        <dbReference type="EMBL" id="MDI9866389.1"/>
    </source>
</evidence>
<dbReference type="Gene3D" id="2.60.40.1180">
    <property type="entry name" value="Golgi alpha-mannosidase II"/>
    <property type="match status" value="1"/>
</dbReference>
<dbReference type="InterPro" id="IPR006047">
    <property type="entry name" value="GH13_cat_dom"/>
</dbReference>
<reference evidence="2 3" key="1">
    <citation type="submission" date="2023-05" db="EMBL/GenBank/DDBJ databases">
        <title>Novel species of genus Flectobacillus isolated from stream in China.</title>
        <authorList>
            <person name="Lu H."/>
        </authorList>
    </citation>
    <scope>NUCLEOTIDE SEQUENCE [LARGE SCALE GENOMIC DNA]</scope>
    <source>
        <strain evidence="2 3">DC10W</strain>
    </source>
</reference>